<dbReference type="InterPro" id="IPR013568">
    <property type="entry name" value="SEFIR_dom"/>
</dbReference>
<feature type="domain" description="SEFIR" evidence="1">
    <location>
        <begin position="166"/>
        <end position="301"/>
    </location>
</feature>
<evidence type="ECO:0000259" key="1">
    <source>
        <dbReference type="PROSITE" id="PS51534"/>
    </source>
</evidence>
<keyword evidence="3" id="KW-1185">Reference proteome</keyword>
<gene>
    <name evidence="2" type="ORF">DFR34_10191</name>
</gene>
<protein>
    <submittedName>
        <fullName evidence="2">SEFIR domain-containing protein</fullName>
    </submittedName>
</protein>
<proteinExistence type="predicted"/>
<dbReference type="Proteomes" id="UP000247555">
    <property type="component" value="Unassembled WGS sequence"/>
</dbReference>
<dbReference type="RefSeq" id="WP_110389189.1">
    <property type="nucleotide sequence ID" value="NZ_QJKI01000001.1"/>
</dbReference>
<dbReference type="Pfam" id="PF13676">
    <property type="entry name" value="TIR_2"/>
    <property type="match status" value="1"/>
</dbReference>
<accession>A0A318KZ40</accession>
<sequence>MLTIKPGSVFDDKCDLLILPCNNKGGVTGWVGYEIHQHDLPFPKQHIPFGEVFFSSIQNSYAKADCVGYAASVNAVQGGSTAEVITHITQRISHFRHAHDLSQVNLPLLGIGAGGLQAVDVLALYQTQFAGDPGRYTVYVPDLRLAEMLQSHYLTAAATVSAEPEHPRVFLSYSHKDPKVKTWVVALARQLRQNGVDARLDHFHLKPGMDVPQWMTNELIKAQRVLLVCDRHYAEKADMRKAGVGWETMLIQGDMLVQGEQNSKYIVISVGDFEQNTPIYMKSRLAMPQEQVDADITGLLELIFEVETAPALGPVPTWVQQRQSAGQTR</sequence>
<dbReference type="GO" id="GO:0007165">
    <property type="term" value="P:signal transduction"/>
    <property type="evidence" value="ECO:0007669"/>
    <property type="project" value="InterPro"/>
</dbReference>
<dbReference type="SUPFAM" id="SSF52200">
    <property type="entry name" value="Toll/Interleukin receptor TIR domain"/>
    <property type="match status" value="1"/>
</dbReference>
<dbReference type="PROSITE" id="PS51534">
    <property type="entry name" value="SEFIR"/>
    <property type="match status" value="1"/>
</dbReference>
<organism evidence="2 3">
    <name type="scientific">Rivihabitans pingtungensis</name>
    <dbReference type="NCBI Taxonomy" id="1054498"/>
    <lineage>
        <taxon>Bacteria</taxon>
        <taxon>Pseudomonadati</taxon>
        <taxon>Pseudomonadota</taxon>
        <taxon>Betaproteobacteria</taxon>
        <taxon>Neisseriales</taxon>
        <taxon>Aquaspirillaceae</taxon>
        <taxon>Rivihabitans</taxon>
    </lineage>
</organism>
<comment type="caution">
    <text evidence="2">The sequence shown here is derived from an EMBL/GenBank/DDBJ whole genome shotgun (WGS) entry which is preliminary data.</text>
</comment>
<reference evidence="2 3" key="1">
    <citation type="submission" date="2018-05" db="EMBL/GenBank/DDBJ databases">
        <title>Genomic Encyclopedia of Type Strains, Phase IV (KMG-IV): sequencing the most valuable type-strain genomes for metagenomic binning, comparative biology and taxonomic classification.</title>
        <authorList>
            <person name="Goeker M."/>
        </authorList>
    </citation>
    <scope>NUCLEOTIDE SEQUENCE [LARGE SCALE GENOMIC DNA]</scope>
    <source>
        <strain evidence="2 3">DSM 29661</strain>
    </source>
</reference>
<dbReference type="AlphaFoldDB" id="A0A318KZ40"/>
<dbReference type="OrthoDB" id="5149141at2"/>
<dbReference type="Gene3D" id="3.40.50.10140">
    <property type="entry name" value="Toll/interleukin-1 receptor homology (TIR) domain"/>
    <property type="match status" value="1"/>
</dbReference>
<dbReference type="InterPro" id="IPR035897">
    <property type="entry name" value="Toll_tir_struct_dom_sf"/>
</dbReference>
<dbReference type="InterPro" id="IPR000157">
    <property type="entry name" value="TIR_dom"/>
</dbReference>
<evidence type="ECO:0000313" key="3">
    <source>
        <dbReference type="Proteomes" id="UP000247555"/>
    </source>
</evidence>
<dbReference type="EMBL" id="QJKI01000001">
    <property type="protein sequence ID" value="PXX81862.1"/>
    <property type="molecule type" value="Genomic_DNA"/>
</dbReference>
<name>A0A318KZ40_9NEIS</name>
<evidence type="ECO:0000313" key="2">
    <source>
        <dbReference type="EMBL" id="PXX81862.1"/>
    </source>
</evidence>